<evidence type="ECO:0000259" key="4">
    <source>
        <dbReference type="Pfam" id="PF00892"/>
    </source>
</evidence>
<comment type="similarity">
    <text evidence="1">Belongs to the EamA transporter family.</text>
</comment>
<feature type="domain" description="EamA" evidence="4">
    <location>
        <begin position="171"/>
        <end position="304"/>
    </location>
</feature>
<feature type="transmembrane region" description="Helical" evidence="3">
    <location>
        <begin position="288"/>
        <end position="306"/>
    </location>
</feature>
<feature type="region of interest" description="Disordered" evidence="2">
    <location>
        <begin position="1"/>
        <end position="22"/>
    </location>
</feature>
<feature type="domain" description="EamA" evidence="4">
    <location>
        <begin position="28"/>
        <end position="160"/>
    </location>
</feature>
<dbReference type="Pfam" id="PF00892">
    <property type="entry name" value="EamA"/>
    <property type="match status" value="2"/>
</dbReference>
<dbReference type="OrthoDB" id="3744378at2"/>
<feature type="transmembrane region" description="Helical" evidence="3">
    <location>
        <begin position="201"/>
        <end position="219"/>
    </location>
</feature>
<feature type="transmembrane region" description="Helical" evidence="3">
    <location>
        <begin position="169"/>
        <end position="189"/>
    </location>
</feature>
<keyword evidence="3" id="KW-0472">Membrane</keyword>
<dbReference type="AlphaFoldDB" id="A0A542YQV4"/>
<feature type="transmembrane region" description="Helical" evidence="3">
    <location>
        <begin position="231"/>
        <end position="253"/>
    </location>
</feature>
<proteinExistence type="inferred from homology"/>
<name>A0A542YQV4_9MICO</name>
<gene>
    <name evidence="5" type="ORF">FB467_1591</name>
</gene>
<dbReference type="PANTHER" id="PTHR12715:SF4">
    <property type="entry name" value="EAMA DOMAIN-CONTAINING PROTEIN"/>
    <property type="match status" value="1"/>
</dbReference>
<organism evidence="5 6">
    <name type="scientific">Ornithinicoccus hortensis</name>
    <dbReference type="NCBI Taxonomy" id="82346"/>
    <lineage>
        <taxon>Bacteria</taxon>
        <taxon>Bacillati</taxon>
        <taxon>Actinomycetota</taxon>
        <taxon>Actinomycetes</taxon>
        <taxon>Micrococcales</taxon>
        <taxon>Intrasporangiaceae</taxon>
        <taxon>Ornithinicoccus</taxon>
    </lineage>
</organism>
<evidence type="ECO:0000256" key="3">
    <source>
        <dbReference type="SAM" id="Phobius"/>
    </source>
</evidence>
<accession>A0A542YQV4</accession>
<reference evidence="5 6" key="1">
    <citation type="submission" date="2019-06" db="EMBL/GenBank/DDBJ databases">
        <title>Sequencing the genomes of 1000 actinobacteria strains.</title>
        <authorList>
            <person name="Klenk H.-P."/>
        </authorList>
    </citation>
    <scope>NUCLEOTIDE SEQUENCE [LARGE SCALE GENOMIC DNA]</scope>
    <source>
        <strain evidence="5 6">DSM 12335</strain>
    </source>
</reference>
<dbReference type="InterPro" id="IPR052756">
    <property type="entry name" value="Alkyne_AA_exporter"/>
</dbReference>
<dbReference type="InterPro" id="IPR037185">
    <property type="entry name" value="EmrE-like"/>
</dbReference>
<feature type="transmembrane region" description="Helical" evidence="3">
    <location>
        <begin position="265"/>
        <end position="282"/>
    </location>
</feature>
<keyword evidence="3" id="KW-1133">Transmembrane helix</keyword>
<keyword evidence="3" id="KW-0812">Transmembrane</keyword>
<feature type="transmembrane region" description="Helical" evidence="3">
    <location>
        <begin position="59"/>
        <end position="76"/>
    </location>
</feature>
<sequence>MASTALPQPPPAADTRPGASSGSRAGLLAVLAVLVTMTFWASSFVAIRYVGPHLSPGPLALIRVVVATAVLAPFVLRRGLAVPRGRGWLLVGSYAALWMALYSVVLNAAEHHLDAGTAAMLVNVAPILVTLWVGFVQRAGFTVPLVAGLVVAFSGVGIIALGAEDTQRDLTGVLLGLLAATLYAAGVLLQKGALRTIDPLSATWWGTALGSVALVFYVPSTVVEVAAAPTGAVLAAVYMGVFSTAVAFSLWAYALRRVDAARLSLSSYLVPAIAVLLSWALLAEVPTVHGMVGGSLCLVGVAVSRLRGGRRGPAGRAGQRRISAKAPQPRNSR</sequence>
<feature type="transmembrane region" description="Helical" evidence="3">
    <location>
        <begin position="143"/>
        <end position="163"/>
    </location>
</feature>
<evidence type="ECO:0000256" key="1">
    <source>
        <dbReference type="ARBA" id="ARBA00007362"/>
    </source>
</evidence>
<dbReference type="Proteomes" id="UP000319516">
    <property type="component" value="Unassembled WGS sequence"/>
</dbReference>
<dbReference type="GO" id="GO:0016020">
    <property type="term" value="C:membrane"/>
    <property type="evidence" value="ECO:0007669"/>
    <property type="project" value="InterPro"/>
</dbReference>
<feature type="transmembrane region" description="Helical" evidence="3">
    <location>
        <begin position="115"/>
        <end position="136"/>
    </location>
</feature>
<evidence type="ECO:0000313" key="5">
    <source>
        <dbReference type="EMBL" id="TQL50480.1"/>
    </source>
</evidence>
<comment type="caution">
    <text evidence="5">The sequence shown here is derived from an EMBL/GenBank/DDBJ whole genome shotgun (WGS) entry which is preliminary data.</text>
</comment>
<evidence type="ECO:0000256" key="2">
    <source>
        <dbReference type="SAM" id="MobiDB-lite"/>
    </source>
</evidence>
<evidence type="ECO:0000313" key="6">
    <source>
        <dbReference type="Proteomes" id="UP000319516"/>
    </source>
</evidence>
<keyword evidence="6" id="KW-1185">Reference proteome</keyword>
<dbReference type="RefSeq" id="WP_141784612.1">
    <property type="nucleotide sequence ID" value="NZ_BAAAIK010000002.1"/>
</dbReference>
<dbReference type="PANTHER" id="PTHR12715">
    <property type="entry name" value="TRANSPORTER, DRUG/METABOLITE EXPORTER FAMILY"/>
    <property type="match status" value="1"/>
</dbReference>
<dbReference type="InterPro" id="IPR000620">
    <property type="entry name" value="EamA_dom"/>
</dbReference>
<feature type="transmembrane region" description="Helical" evidence="3">
    <location>
        <begin position="25"/>
        <end position="47"/>
    </location>
</feature>
<protein>
    <submittedName>
        <fullName evidence="5">Drug/metabolite transporter (DMT)-like permease</fullName>
    </submittedName>
</protein>
<feature type="region of interest" description="Disordered" evidence="2">
    <location>
        <begin position="309"/>
        <end position="333"/>
    </location>
</feature>
<feature type="transmembrane region" description="Helical" evidence="3">
    <location>
        <begin position="88"/>
        <end position="109"/>
    </location>
</feature>
<dbReference type="SUPFAM" id="SSF103481">
    <property type="entry name" value="Multidrug resistance efflux transporter EmrE"/>
    <property type="match status" value="2"/>
</dbReference>
<dbReference type="EMBL" id="VFOP01000001">
    <property type="protein sequence ID" value="TQL50480.1"/>
    <property type="molecule type" value="Genomic_DNA"/>
</dbReference>